<proteinExistence type="predicted"/>
<keyword evidence="2" id="KW-1185">Reference proteome</keyword>
<sequence>MIVNLFLLLELQAQDQLGTLTYDQLSEAEAVIAGTETAFKAMCVEEAIYTMYDRNDRIQKTVSLTVPKLESLHTSLTNMLTVQYGCAD</sequence>
<evidence type="ECO:0000313" key="2">
    <source>
        <dbReference type="Proteomes" id="UP000011058"/>
    </source>
</evidence>
<protein>
    <submittedName>
        <fullName evidence="1">Uncharacterized protein</fullName>
    </submittedName>
</protein>
<evidence type="ECO:0000313" key="1">
    <source>
        <dbReference type="EMBL" id="CCH00280.1"/>
    </source>
</evidence>
<accession>I0K827</accession>
<dbReference type="EMBL" id="HE796683">
    <property type="protein sequence ID" value="CCH00280.1"/>
    <property type="molecule type" value="Genomic_DNA"/>
</dbReference>
<name>I0K827_9BACT</name>
<dbReference type="AlphaFoldDB" id="I0K827"/>
<dbReference type="HOGENOM" id="CLU_2464498_0_0_10"/>
<dbReference type="STRING" id="1166018.FAES_2271"/>
<dbReference type="RefSeq" id="WP_015331379.1">
    <property type="nucleotide sequence ID" value="NC_020054.1"/>
</dbReference>
<organism evidence="1 2">
    <name type="scientific">Fibrella aestuarina BUZ 2</name>
    <dbReference type="NCBI Taxonomy" id="1166018"/>
    <lineage>
        <taxon>Bacteria</taxon>
        <taxon>Pseudomonadati</taxon>
        <taxon>Bacteroidota</taxon>
        <taxon>Cytophagia</taxon>
        <taxon>Cytophagales</taxon>
        <taxon>Spirosomataceae</taxon>
        <taxon>Fibrella</taxon>
    </lineage>
</organism>
<gene>
    <name evidence="1" type="ORF">FAES_2271</name>
</gene>
<dbReference type="KEGG" id="fae:FAES_2271"/>
<dbReference type="Proteomes" id="UP000011058">
    <property type="component" value="Chromosome"/>
</dbReference>
<reference evidence="1 2" key="1">
    <citation type="journal article" date="2012" name="J. Bacteriol.">
        <title>Genome Sequence of Fibrella aestuarina BUZ 2T, a Filamentous Marine Bacterium.</title>
        <authorList>
            <person name="Filippini M."/>
            <person name="Qi W."/>
            <person name="Blom J."/>
            <person name="Goesmann A."/>
            <person name="Smits T.H."/>
            <person name="Bagheri H.C."/>
        </authorList>
    </citation>
    <scope>NUCLEOTIDE SEQUENCE [LARGE SCALE GENOMIC DNA]</scope>
    <source>
        <strain evidence="2">BUZ 2T</strain>
    </source>
</reference>